<proteinExistence type="inferred from homology"/>
<evidence type="ECO:0000313" key="10">
    <source>
        <dbReference type="EMBL" id="AKU91758.1"/>
    </source>
</evidence>
<evidence type="ECO:0000256" key="5">
    <source>
        <dbReference type="ARBA" id="ARBA00022982"/>
    </source>
</evidence>
<dbReference type="AlphaFoldDB" id="A0A0K1PDZ6"/>
<keyword evidence="5" id="KW-0249">Electron transport</keyword>
<comment type="subunit">
    <text evidence="2">Heterodimer of an alpha and a beta subunit.</text>
</comment>
<dbReference type="KEGG" id="vin:AKJ08_2145"/>
<feature type="domain" description="Electron transfer flavoprotein alpha/beta-subunit N-terminal" evidence="9">
    <location>
        <begin position="17"/>
        <end position="220"/>
    </location>
</feature>
<comment type="cofactor">
    <cofactor evidence="8">
        <name>AMP</name>
        <dbReference type="ChEBI" id="CHEBI:456215"/>
    </cofactor>
</comment>
<dbReference type="FunFam" id="3.40.50.620:FF:000011">
    <property type="entry name" value="Electron transfer flavoprotein subunit beta"/>
    <property type="match status" value="1"/>
</dbReference>
<dbReference type="SMART" id="SM00893">
    <property type="entry name" value="ETF"/>
    <property type="match status" value="1"/>
</dbReference>
<keyword evidence="4" id="KW-0813">Transport</keyword>
<evidence type="ECO:0000256" key="7">
    <source>
        <dbReference type="ARBA" id="ARBA00042002"/>
    </source>
</evidence>
<reference evidence="10 11" key="1">
    <citation type="submission" date="2015-08" db="EMBL/GenBank/DDBJ databases">
        <authorList>
            <person name="Babu N.S."/>
            <person name="Beckwith C.J."/>
            <person name="Beseler K.G."/>
            <person name="Brison A."/>
            <person name="Carone J.V."/>
            <person name="Caskin T.P."/>
            <person name="Diamond M."/>
            <person name="Durham M.E."/>
            <person name="Foxe J.M."/>
            <person name="Go M."/>
            <person name="Henderson B.A."/>
            <person name="Jones I.B."/>
            <person name="McGettigan J.A."/>
            <person name="Micheletti S.J."/>
            <person name="Nasrallah M.E."/>
            <person name="Ortiz D."/>
            <person name="Piller C.R."/>
            <person name="Privatt S.R."/>
            <person name="Schneider S.L."/>
            <person name="Sharp S."/>
            <person name="Smith T.C."/>
            <person name="Stanton J.D."/>
            <person name="Ullery H.E."/>
            <person name="Wilson R.J."/>
            <person name="Serrano M.G."/>
            <person name="Buck G."/>
            <person name="Lee V."/>
            <person name="Wang Y."/>
            <person name="Carvalho R."/>
            <person name="Voegtly L."/>
            <person name="Shi R."/>
            <person name="Duckworth R."/>
            <person name="Johnson A."/>
            <person name="Loviza R."/>
            <person name="Walstead R."/>
            <person name="Shah Z."/>
            <person name="Kiflezghi M."/>
            <person name="Wade K."/>
            <person name="Ball S.L."/>
            <person name="Bradley K.W."/>
            <person name="Asai D.J."/>
            <person name="Bowman C.A."/>
            <person name="Russell D.A."/>
            <person name="Pope W.H."/>
            <person name="Jacobs-Sera D."/>
            <person name="Hendrix R.W."/>
            <person name="Hatfull G.F."/>
        </authorList>
    </citation>
    <scope>NUCLEOTIDE SEQUENCE [LARGE SCALE GENOMIC DNA]</scope>
    <source>
        <strain evidence="10 11">DSM 27710</strain>
    </source>
</reference>
<dbReference type="InterPro" id="IPR033948">
    <property type="entry name" value="ETF_beta_N"/>
</dbReference>
<evidence type="ECO:0000256" key="2">
    <source>
        <dbReference type="ARBA" id="ARBA00011355"/>
    </source>
</evidence>
<evidence type="ECO:0000313" key="11">
    <source>
        <dbReference type="Proteomes" id="UP000055590"/>
    </source>
</evidence>
<dbReference type="PATRIC" id="fig|1391653.3.peg.2239"/>
<dbReference type="SUPFAM" id="SSF52402">
    <property type="entry name" value="Adenine nucleotide alpha hydrolases-like"/>
    <property type="match status" value="1"/>
</dbReference>
<dbReference type="STRING" id="1391653.AKJ08_2145"/>
<dbReference type="PANTHER" id="PTHR21294:SF8">
    <property type="entry name" value="ELECTRON TRANSFER FLAVOPROTEIN SUBUNIT BETA"/>
    <property type="match status" value="1"/>
</dbReference>
<dbReference type="Proteomes" id="UP000055590">
    <property type="component" value="Chromosome"/>
</dbReference>
<dbReference type="InterPro" id="IPR014730">
    <property type="entry name" value="ETF_a/b_N"/>
</dbReference>
<dbReference type="Gene3D" id="3.40.50.620">
    <property type="entry name" value="HUPs"/>
    <property type="match status" value="1"/>
</dbReference>
<evidence type="ECO:0000256" key="8">
    <source>
        <dbReference type="ARBA" id="ARBA00049933"/>
    </source>
</evidence>
<dbReference type="EMBL" id="CP012332">
    <property type="protein sequence ID" value="AKU91758.1"/>
    <property type="molecule type" value="Genomic_DNA"/>
</dbReference>
<dbReference type="InterPro" id="IPR012255">
    <property type="entry name" value="ETF_b"/>
</dbReference>
<dbReference type="InterPro" id="IPR014729">
    <property type="entry name" value="Rossmann-like_a/b/a_fold"/>
</dbReference>
<organism evidence="10 11">
    <name type="scientific">Vulgatibacter incomptus</name>
    <dbReference type="NCBI Taxonomy" id="1391653"/>
    <lineage>
        <taxon>Bacteria</taxon>
        <taxon>Pseudomonadati</taxon>
        <taxon>Myxococcota</taxon>
        <taxon>Myxococcia</taxon>
        <taxon>Myxococcales</taxon>
        <taxon>Cystobacterineae</taxon>
        <taxon>Vulgatibacteraceae</taxon>
        <taxon>Vulgatibacter</taxon>
    </lineage>
</organism>
<keyword evidence="11" id="KW-1185">Reference proteome</keyword>
<name>A0A0K1PDZ6_9BACT</name>
<dbReference type="InterPro" id="IPR000049">
    <property type="entry name" value="ET-Flavoprotein_bsu_CS"/>
</dbReference>
<dbReference type="PROSITE" id="PS01065">
    <property type="entry name" value="ETF_BETA"/>
    <property type="match status" value="1"/>
</dbReference>
<gene>
    <name evidence="10" type="ORF">AKJ08_2145</name>
</gene>
<dbReference type="GO" id="GO:0009055">
    <property type="term" value="F:electron transfer activity"/>
    <property type="evidence" value="ECO:0007669"/>
    <property type="project" value="InterPro"/>
</dbReference>
<sequence length="258" mass="27794">MKRVEDPEQKIKVKPDGSGIVLDGMNYKPNPYDEIAVEEALRIKEKQGGGEVVVVSVGDEKFVTEMRHALAMGADRAILVKLSGPTDSDGAARLLAKVVEKEKPDLVICGRQAVDDDQAQTGQLLAEYLGWGQATFAAKVESLESAEEKSKVPGLQIEGNHVKVIREVDGGLEIVDVDLPAVVTTELRLNMPRYASLPGIMKAKKKAIEELTPEALGVDVSPKVKVRTLASPPARKGGVKVPDVATLMDKLKNEAKVI</sequence>
<comment type="similarity">
    <text evidence="1">Belongs to the ETF beta-subunit/FixA family.</text>
</comment>
<protein>
    <recommendedName>
        <fullName evidence="3">Electron transfer flavoprotein subunit beta</fullName>
    </recommendedName>
    <alternativeName>
        <fullName evidence="7">Electron transfer flavoprotein small subunit</fullName>
    </alternativeName>
</protein>
<dbReference type="CDD" id="cd01714">
    <property type="entry name" value="ETF_beta"/>
    <property type="match status" value="1"/>
</dbReference>
<dbReference type="PANTHER" id="PTHR21294">
    <property type="entry name" value="ELECTRON TRANSFER FLAVOPROTEIN BETA-SUBUNIT"/>
    <property type="match status" value="1"/>
</dbReference>
<accession>A0A0K1PDZ6</accession>
<dbReference type="PIRSF" id="PIRSF000090">
    <property type="entry name" value="Beta-ETF"/>
    <property type="match status" value="1"/>
</dbReference>
<comment type="function">
    <text evidence="6">The electron transfer flavoprotein serves as a specific electron acceptor for other dehydrogenases. It transfers the electrons to the main respiratory chain via ETF-ubiquinone oxidoreductase (ETF dehydrogenase).</text>
</comment>
<dbReference type="GO" id="GO:0046395">
    <property type="term" value="P:carboxylic acid catabolic process"/>
    <property type="evidence" value="ECO:0007669"/>
    <property type="project" value="UniProtKB-ARBA"/>
</dbReference>
<evidence type="ECO:0000256" key="3">
    <source>
        <dbReference type="ARBA" id="ARBA00016797"/>
    </source>
</evidence>
<dbReference type="Pfam" id="PF01012">
    <property type="entry name" value="ETF"/>
    <property type="match status" value="1"/>
</dbReference>
<evidence type="ECO:0000259" key="9">
    <source>
        <dbReference type="SMART" id="SM00893"/>
    </source>
</evidence>
<evidence type="ECO:0000256" key="6">
    <source>
        <dbReference type="ARBA" id="ARBA00025649"/>
    </source>
</evidence>
<evidence type="ECO:0000256" key="1">
    <source>
        <dbReference type="ARBA" id="ARBA00007557"/>
    </source>
</evidence>
<evidence type="ECO:0000256" key="4">
    <source>
        <dbReference type="ARBA" id="ARBA00022448"/>
    </source>
</evidence>